<keyword evidence="2" id="KW-1185">Reference proteome</keyword>
<proteinExistence type="predicted"/>
<organism evidence="1 2">
    <name type="scientific">Trifolium medium</name>
    <dbReference type="NCBI Taxonomy" id="97028"/>
    <lineage>
        <taxon>Eukaryota</taxon>
        <taxon>Viridiplantae</taxon>
        <taxon>Streptophyta</taxon>
        <taxon>Embryophyta</taxon>
        <taxon>Tracheophyta</taxon>
        <taxon>Spermatophyta</taxon>
        <taxon>Magnoliopsida</taxon>
        <taxon>eudicotyledons</taxon>
        <taxon>Gunneridae</taxon>
        <taxon>Pentapetalae</taxon>
        <taxon>rosids</taxon>
        <taxon>fabids</taxon>
        <taxon>Fabales</taxon>
        <taxon>Fabaceae</taxon>
        <taxon>Papilionoideae</taxon>
        <taxon>50 kb inversion clade</taxon>
        <taxon>NPAAA clade</taxon>
        <taxon>Hologalegina</taxon>
        <taxon>IRL clade</taxon>
        <taxon>Trifolieae</taxon>
        <taxon>Trifolium</taxon>
    </lineage>
</organism>
<dbReference type="Proteomes" id="UP000265520">
    <property type="component" value="Unassembled WGS sequence"/>
</dbReference>
<comment type="caution">
    <text evidence="1">The sequence shown here is derived from an EMBL/GenBank/DDBJ whole genome shotgun (WGS) entry which is preliminary data.</text>
</comment>
<dbReference type="EMBL" id="LXQA011048492">
    <property type="protein sequence ID" value="MCI82639.1"/>
    <property type="molecule type" value="Genomic_DNA"/>
</dbReference>
<protein>
    <submittedName>
        <fullName evidence="1">Putative callose synthase 8-like</fullName>
    </submittedName>
</protein>
<feature type="non-terminal residue" evidence="1">
    <location>
        <position position="33"/>
    </location>
</feature>
<accession>A0A392V5T4</accession>
<evidence type="ECO:0000313" key="2">
    <source>
        <dbReference type="Proteomes" id="UP000265520"/>
    </source>
</evidence>
<reference evidence="1 2" key="1">
    <citation type="journal article" date="2018" name="Front. Plant Sci.">
        <title>Red Clover (Trifolium pratense) and Zigzag Clover (T. medium) - A Picture of Genomic Similarities and Differences.</title>
        <authorList>
            <person name="Dluhosova J."/>
            <person name="Istvanek J."/>
            <person name="Nedelnik J."/>
            <person name="Repkova J."/>
        </authorList>
    </citation>
    <scope>NUCLEOTIDE SEQUENCE [LARGE SCALE GENOMIC DNA]</scope>
    <source>
        <strain evidence="2">cv. 10/8</strain>
        <tissue evidence="1">Leaf</tissue>
    </source>
</reference>
<sequence length="33" mass="3876">MKIGVRKYEWHELFPRVKYNAGAIVAVWSPVVM</sequence>
<name>A0A392V5T4_9FABA</name>
<dbReference type="AlphaFoldDB" id="A0A392V5T4"/>
<evidence type="ECO:0000313" key="1">
    <source>
        <dbReference type="EMBL" id="MCI82639.1"/>
    </source>
</evidence>